<name>A0A2K3K1A0_TRIPR</name>
<dbReference type="STRING" id="57577.A0A2K3K1A0"/>
<dbReference type="PANTHER" id="PTHR42648:SF28">
    <property type="entry name" value="TRANSPOSON-ENCODED PROTEIN WITH RIBONUCLEASE H-LIKE AND RETROVIRUS ZINC FINGER-LIKE DOMAINS"/>
    <property type="match status" value="1"/>
</dbReference>
<comment type="caution">
    <text evidence="3">The sequence shown here is derived from an EMBL/GenBank/DDBJ whole genome shotgun (WGS) entry which is preliminary data.</text>
</comment>
<feature type="non-terminal residue" evidence="3">
    <location>
        <position position="147"/>
    </location>
</feature>
<sequence>GPSVPLEHKIPEEVWSGKEVKLSHLRVFGCVAYVHISDQGRNKLDPKSKKCTFIGYGEDEFGYRLWDDENKKIIRSRDVIFNERVMYKDRHNTTTTDSKLSEPVFAEVDDVPESPTVESSQLEEPIESSDTQPSYTPEHHTPTPVLR</sequence>
<feature type="compositionally biased region" description="Polar residues" evidence="1">
    <location>
        <begin position="116"/>
        <end position="135"/>
    </location>
</feature>
<reference evidence="3 4" key="1">
    <citation type="journal article" date="2014" name="Am. J. Bot.">
        <title>Genome assembly and annotation for red clover (Trifolium pratense; Fabaceae).</title>
        <authorList>
            <person name="Istvanek J."/>
            <person name="Jaros M."/>
            <person name="Krenek A."/>
            <person name="Repkova J."/>
        </authorList>
    </citation>
    <scope>NUCLEOTIDE SEQUENCE [LARGE SCALE GENOMIC DNA]</scope>
    <source>
        <strain evidence="4">cv. Tatra</strain>
        <tissue evidence="3">Young leaves</tissue>
    </source>
</reference>
<feature type="region of interest" description="Disordered" evidence="1">
    <location>
        <begin position="91"/>
        <end position="147"/>
    </location>
</feature>
<evidence type="ECO:0000259" key="2">
    <source>
        <dbReference type="Pfam" id="PF25597"/>
    </source>
</evidence>
<protein>
    <recommendedName>
        <fullName evidence="2">Retroviral polymerase SH3-like domain-containing protein</fullName>
    </recommendedName>
</protein>
<dbReference type="Proteomes" id="UP000236291">
    <property type="component" value="Unassembled WGS sequence"/>
</dbReference>
<proteinExistence type="predicted"/>
<accession>A0A2K3K1A0</accession>
<feature type="domain" description="Retroviral polymerase SH3-like" evidence="2">
    <location>
        <begin position="30"/>
        <end position="92"/>
    </location>
</feature>
<reference evidence="3 4" key="2">
    <citation type="journal article" date="2017" name="Front. Plant Sci.">
        <title>Gene Classification and Mining of Molecular Markers Useful in Red Clover (Trifolium pratense) Breeding.</title>
        <authorList>
            <person name="Istvanek J."/>
            <person name="Dluhosova J."/>
            <person name="Dluhos P."/>
            <person name="Patkova L."/>
            <person name="Nedelnik J."/>
            <person name="Repkova J."/>
        </authorList>
    </citation>
    <scope>NUCLEOTIDE SEQUENCE [LARGE SCALE GENOMIC DNA]</scope>
    <source>
        <strain evidence="4">cv. Tatra</strain>
        <tissue evidence="3">Young leaves</tissue>
    </source>
</reference>
<feature type="non-terminal residue" evidence="3">
    <location>
        <position position="1"/>
    </location>
</feature>
<dbReference type="Pfam" id="PF25597">
    <property type="entry name" value="SH3_retrovirus"/>
    <property type="match status" value="1"/>
</dbReference>
<dbReference type="EMBL" id="ASHM01134980">
    <property type="protein sequence ID" value="PNX60087.1"/>
    <property type="molecule type" value="Genomic_DNA"/>
</dbReference>
<dbReference type="PANTHER" id="PTHR42648">
    <property type="entry name" value="TRANSPOSASE, PUTATIVE-RELATED"/>
    <property type="match status" value="1"/>
</dbReference>
<dbReference type="AlphaFoldDB" id="A0A2K3K1A0"/>
<evidence type="ECO:0000256" key="1">
    <source>
        <dbReference type="SAM" id="MobiDB-lite"/>
    </source>
</evidence>
<dbReference type="InterPro" id="IPR039537">
    <property type="entry name" value="Retrotran_Ty1/copia-like"/>
</dbReference>
<evidence type="ECO:0000313" key="4">
    <source>
        <dbReference type="Proteomes" id="UP000236291"/>
    </source>
</evidence>
<dbReference type="InterPro" id="IPR057670">
    <property type="entry name" value="SH3_retrovirus"/>
</dbReference>
<evidence type="ECO:0000313" key="3">
    <source>
        <dbReference type="EMBL" id="PNX60087.1"/>
    </source>
</evidence>
<organism evidence="3 4">
    <name type="scientific">Trifolium pratense</name>
    <name type="common">Red clover</name>
    <dbReference type="NCBI Taxonomy" id="57577"/>
    <lineage>
        <taxon>Eukaryota</taxon>
        <taxon>Viridiplantae</taxon>
        <taxon>Streptophyta</taxon>
        <taxon>Embryophyta</taxon>
        <taxon>Tracheophyta</taxon>
        <taxon>Spermatophyta</taxon>
        <taxon>Magnoliopsida</taxon>
        <taxon>eudicotyledons</taxon>
        <taxon>Gunneridae</taxon>
        <taxon>Pentapetalae</taxon>
        <taxon>rosids</taxon>
        <taxon>fabids</taxon>
        <taxon>Fabales</taxon>
        <taxon>Fabaceae</taxon>
        <taxon>Papilionoideae</taxon>
        <taxon>50 kb inversion clade</taxon>
        <taxon>NPAAA clade</taxon>
        <taxon>Hologalegina</taxon>
        <taxon>IRL clade</taxon>
        <taxon>Trifolieae</taxon>
        <taxon>Trifolium</taxon>
    </lineage>
</organism>
<gene>
    <name evidence="3" type="ORF">L195_g060011</name>
</gene>